<evidence type="ECO:0000256" key="3">
    <source>
        <dbReference type="ARBA" id="ARBA00009982"/>
    </source>
</evidence>
<comment type="pathway">
    <text evidence="2 11">Amino-acid biosynthesis; L-tryptophan biosynthesis; L-tryptophan from chorismate: step 5/5.</text>
</comment>
<dbReference type="InterPro" id="IPR006654">
    <property type="entry name" value="Trp_synth_beta"/>
</dbReference>
<dbReference type="RefSeq" id="WP_071832496.1">
    <property type="nucleotide sequence ID" value="NZ_LSRP01000075.1"/>
</dbReference>
<evidence type="ECO:0000256" key="7">
    <source>
        <dbReference type="ARBA" id="ARBA00022898"/>
    </source>
</evidence>
<keyword evidence="14" id="KW-1185">Reference proteome</keyword>
<dbReference type="AlphaFoldDB" id="A0A657LV46"/>
<dbReference type="PROSITE" id="PS00168">
    <property type="entry name" value="TRP_SYNTHASE_BETA"/>
    <property type="match status" value="1"/>
</dbReference>
<comment type="cofactor">
    <cofactor evidence="1 11">
        <name>pyridoxal 5'-phosphate</name>
        <dbReference type="ChEBI" id="CHEBI:597326"/>
    </cofactor>
</comment>
<dbReference type="EC" id="4.2.1.20" evidence="11"/>
<evidence type="ECO:0000313" key="14">
    <source>
        <dbReference type="Proteomes" id="UP000182661"/>
    </source>
</evidence>
<dbReference type="PANTHER" id="PTHR48077:SF3">
    <property type="entry name" value="TRYPTOPHAN SYNTHASE"/>
    <property type="match status" value="1"/>
</dbReference>
<dbReference type="HAMAP" id="MF_00133">
    <property type="entry name" value="Trp_synth_beta"/>
    <property type="match status" value="1"/>
</dbReference>
<evidence type="ECO:0000256" key="6">
    <source>
        <dbReference type="ARBA" id="ARBA00022822"/>
    </source>
</evidence>
<keyword evidence="9 11" id="KW-0456">Lyase</keyword>
<dbReference type="PANTHER" id="PTHR48077">
    <property type="entry name" value="TRYPTOPHAN SYNTHASE-RELATED"/>
    <property type="match status" value="1"/>
</dbReference>
<keyword evidence="6 11" id="KW-0822">Tryptophan biosynthesis</keyword>
<keyword evidence="5 11" id="KW-0028">Amino-acid biosynthesis</keyword>
<dbReference type="InterPro" id="IPR036052">
    <property type="entry name" value="TrpB-like_PALP_sf"/>
</dbReference>
<dbReference type="GO" id="GO:0005737">
    <property type="term" value="C:cytoplasm"/>
    <property type="evidence" value="ECO:0007669"/>
    <property type="project" value="TreeGrafter"/>
</dbReference>
<dbReference type="PIRSF" id="PIRSF001413">
    <property type="entry name" value="Trp_syn_beta"/>
    <property type="match status" value="1"/>
</dbReference>
<dbReference type="Proteomes" id="UP000182661">
    <property type="component" value="Unassembled WGS sequence"/>
</dbReference>
<dbReference type="InterPro" id="IPR006653">
    <property type="entry name" value="Trp_synth_b_CS"/>
</dbReference>
<dbReference type="FunFam" id="3.40.50.1100:FF:000001">
    <property type="entry name" value="Tryptophan synthase beta chain"/>
    <property type="match status" value="1"/>
</dbReference>
<protein>
    <recommendedName>
        <fullName evidence="11">Tryptophan synthase beta chain</fullName>
        <ecNumber evidence="11">4.2.1.20</ecNumber>
    </recommendedName>
</protein>
<evidence type="ECO:0000313" key="13">
    <source>
        <dbReference type="EMBL" id="OJF98399.1"/>
    </source>
</evidence>
<dbReference type="NCBIfam" id="TIGR00263">
    <property type="entry name" value="trpB"/>
    <property type="match status" value="1"/>
</dbReference>
<evidence type="ECO:0000259" key="12">
    <source>
        <dbReference type="Pfam" id="PF00291"/>
    </source>
</evidence>
<gene>
    <name evidence="11" type="primary">trpB</name>
    <name evidence="13" type="ORF">AX760_14205</name>
</gene>
<dbReference type="Pfam" id="PF00291">
    <property type="entry name" value="PALP"/>
    <property type="match status" value="1"/>
</dbReference>
<keyword evidence="8 11" id="KW-0057">Aromatic amino acid biosynthesis</keyword>
<comment type="catalytic activity">
    <reaction evidence="10 11">
        <text>(1S,2R)-1-C-(indol-3-yl)glycerol 3-phosphate + L-serine = D-glyceraldehyde 3-phosphate + L-tryptophan + H2O</text>
        <dbReference type="Rhea" id="RHEA:10532"/>
        <dbReference type="ChEBI" id="CHEBI:15377"/>
        <dbReference type="ChEBI" id="CHEBI:33384"/>
        <dbReference type="ChEBI" id="CHEBI:57912"/>
        <dbReference type="ChEBI" id="CHEBI:58866"/>
        <dbReference type="ChEBI" id="CHEBI:59776"/>
        <dbReference type="EC" id="4.2.1.20"/>
    </reaction>
</comment>
<feature type="modified residue" description="N6-(pyridoxal phosphate)lysine" evidence="11">
    <location>
        <position position="99"/>
    </location>
</feature>
<evidence type="ECO:0000256" key="9">
    <source>
        <dbReference type="ARBA" id="ARBA00023239"/>
    </source>
</evidence>
<reference evidence="13 14" key="1">
    <citation type="submission" date="2016-02" db="EMBL/GenBank/DDBJ databases">
        <title>Genome sequencing of a beta-galactosidase producing bacteria Rhizobium sp. 59.</title>
        <authorList>
            <person name="Wang D."/>
            <person name="Kot W."/>
            <person name="Qin Y."/>
            <person name="Hansen L."/>
            <person name="Naqvi K."/>
            <person name="Rensing C."/>
        </authorList>
    </citation>
    <scope>NUCLEOTIDE SEQUENCE [LARGE SCALE GENOMIC DNA]</scope>
    <source>
        <strain evidence="13 14">59</strain>
    </source>
</reference>
<dbReference type="UniPathway" id="UPA00035">
    <property type="reaction ID" value="UER00044"/>
</dbReference>
<dbReference type="EMBL" id="LSRP01000075">
    <property type="protein sequence ID" value="OJF98399.1"/>
    <property type="molecule type" value="Genomic_DNA"/>
</dbReference>
<dbReference type="InterPro" id="IPR023026">
    <property type="entry name" value="Trp_synth_beta/beta-like"/>
</dbReference>
<dbReference type="CDD" id="cd06446">
    <property type="entry name" value="Trp-synth_B"/>
    <property type="match status" value="1"/>
</dbReference>
<accession>A0A657LV46</accession>
<keyword evidence="7 11" id="KW-0663">Pyridoxal phosphate</keyword>
<evidence type="ECO:0000256" key="11">
    <source>
        <dbReference type="HAMAP-Rule" id="MF_00133"/>
    </source>
</evidence>
<dbReference type="InterPro" id="IPR001926">
    <property type="entry name" value="TrpB-like_PALP"/>
</dbReference>
<dbReference type="Gene3D" id="3.40.50.1100">
    <property type="match status" value="2"/>
</dbReference>
<dbReference type="SUPFAM" id="SSF53686">
    <property type="entry name" value="Tryptophan synthase beta subunit-like PLP-dependent enzymes"/>
    <property type="match status" value="1"/>
</dbReference>
<comment type="similarity">
    <text evidence="3 11">Belongs to the TrpB family.</text>
</comment>
<organism evidence="13 14">
    <name type="scientific">Pararhizobium antarcticum</name>
    <dbReference type="NCBI Taxonomy" id="1798805"/>
    <lineage>
        <taxon>Bacteria</taxon>
        <taxon>Pseudomonadati</taxon>
        <taxon>Pseudomonadota</taxon>
        <taxon>Alphaproteobacteria</taxon>
        <taxon>Hyphomicrobiales</taxon>
        <taxon>Rhizobiaceae</taxon>
        <taxon>Rhizobium/Agrobacterium group</taxon>
        <taxon>Pararhizobium</taxon>
    </lineage>
</organism>
<dbReference type="GO" id="GO:0004834">
    <property type="term" value="F:tryptophan synthase activity"/>
    <property type="evidence" value="ECO:0007669"/>
    <property type="project" value="UniProtKB-UniRule"/>
</dbReference>
<proteinExistence type="inferred from homology"/>
<evidence type="ECO:0000256" key="8">
    <source>
        <dbReference type="ARBA" id="ARBA00023141"/>
    </source>
</evidence>
<name>A0A657LV46_9HYPH</name>
<evidence type="ECO:0000256" key="1">
    <source>
        <dbReference type="ARBA" id="ARBA00001933"/>
    </source>
</evidence>
<comment type="subunit">
    <text evidence="4 11">Tetramer of two alpha and two beta chains.</text>
</comment>
<evidence type="ECO:0000256" key="5">
    <source>
        <dbReference type="ARBA" id="ARBA00022605"/>
    </source>
</evidence>
<comment type="caution">
    <text evidence="13">The sequence shown here is derived from an EMBL/GenBank/DDBJ whole genome shotgun (WGS) entry which is preliminary data.</text>
</comment>
<feature type="domain" description="Tryptophan synthase beta chain-like PALP" evidence="12">
    <location>
        <begin position="65"/>
        <end position="389"/>
    </location>
</feature>
<evidence type="ECO:0000256" key="10">
    <source>
        <dbReference type="ARBA" id="ARBA00049047"/>
    </source>
</evidence>
<comment type="function">
    <text evidence="11">The beta subunit is responsible for the synthesis of L-tryptophan from indole and L-serine.</text>
</comment>
<evidence type="ECO:0000256" key="4">
    <source>
        <dbReference type="ARBA" id="ARBA00011270"/>
    </source>
</evidence>
<dbReference type="FunFam" id="3.40.50.1100:FF:000004">
    <property type="entry name" value="Tryptophan synthase beta chain"/>
    <property type="match status" value="1"/>
</dbReference>
<sequence>MNETPKLNSFKAGPDEDGRFGIFGGRFVAETLMPLILDLEEKWNIAKTDPVFQAELQHLNTHYTGRPSPLYFAERMTQELGGAKIYFKRDELNHTGSHKINNCLGQILLAKRMGKTRIIAETGAGQHGVASATVAARFGLPCVVYMGATDVERQAPNVFRMKLLGAEVKPVTAGHGTLKDAMNEALRDWVTNVDDTYYMIGTAAGPHPYPEMVRDFQSVMGREVREQMMAAEGRLPDMLIAAVGGGSNAIGLFHPFLDDASVKIVGVEAGGRGLDGEEHCASLTAGSPGVLHGNRTYLLQDGDGQIKEGHSISAGLDYPGIGPEHSWLKDAGRVEYVPIMDHEALEAFQLLTRLEGIIPALEPSHALAEVMKRAPKMDKEQIVVMNLCGRGDKDIFTVGKLLGMGL</sequence>
<dbReference type="OrthoDB" id="9766131at2"/>
<evidence type="ECO:0000256" key="2">
    <source>
        <dbReference type="ARBA" id="ARBA00004733"/>
    </source>
</evidence>